<dbReference type="EMBL" id="JAEUBG010005348">
    <property type="protein sequence ID" value="KAH3675788.1"/>
    <property type="molecule type" value="Genomic_DNA"/>
</dbReference>
<organism evidence="3 4">
    <name type="scientific">Wickerhamomyces pijperi</name>
    <name type="common">Yeast</name>
    <name type="synonym">Pichia pijperi</name>
    <dbReference type="NCBI Taxonomy" id="599730"/>
    <lineage>
        <taxon>Eukaryota</taxon>
        <taxon>Fungi</taxon>
        <taxon>Dikarya</taxon>
        <taxon>Ascomycota</taxon>
        <taxon>Saccharomycotina</taxon>
        <taxon>Saccharomycetes</taxon>
        <taxon>Phaffomycetales</taxon>
        <taxon>Wickerhamomycetaceae</taxon>
        <taxon>Wickerhamomyces</taxon>
    </lineage>
</organism>
<keyword evidence="2" id="KW-1133">Transmembrane helix</keyword>
<protein>
    <submittedName>
        <fullName evidence="3">Uncharacterized protein</fullName>
    </submittedName>
</protein>
<reference evidence="3" key="1">
    <citation type="journal article" date="2021" name="Open Biol.">
        <title>Shared evolutionary footprints suggest mitochondrial oxidative damage underlies multiple complex I losses in fungi.</title>
        <authorList>
            <person name="Schikora-Tamarit M.A."/>
            <person name="Marcet-Houben M."/>
            <person name="Nosek J."/>
            <person name="Gabaldon T."/>
        </authorList>
    </citation>
    <scope>NUCLEOTIDE SEQUENCE</scope>
    <source>
        <strain evidence="3">CBS2887</strain>
    </source>
</reference>
<gene>
    <name evidence="3" type="ORF">WICPIJ_009241</name>
</gene>
<feature type="region of interest" description="Disordered" evidence="1">
    <location>
        <begin position="201"/>
        <end position="220"/>
    </location>
</feature>
<keyword evidence="4" id="KW-1185">Reference proteome</keyword>
<evidence type="ECO:0000313" key="4">
    <source>
        <dbReference type="Proteomes" id="UP000774326"/>
    </source>
</evidence>
<feature type="transmembrane region" description="Helical" evidence="2">
    <location>
        <begin position="71"/>
        <end position="96"/>
    </location>
</feature>
<name>A0A9P8PPA2_WICPI</name>
<dbReference type="AlphaFoldDB" id="A0A9P8PPA2"/>
<reference evidence="3" key="2">
    <citation type="submission" date="2021-01" db="EMBL/GenBank/DDBJ databases">
        <authorList>
            <person name="Schikora-Tamarit M.A."/>
        </authorList>
    </citation>
    <scope>NUCLEOTIDE SEQUENCE</scope>
    <source>
        <strain evidence="3">CBS2887</strain>
    </source>
</reference>
<feature type="transmembrane region" description="Helical" evidence="2">
    <location>
        <begin position="108"/>
        <end position="130"/>
    </location>
</feature>
<evidence type="ECO:0000256" key="1">
    <source>
        <dbReference type="SAM" id="MobiDB-lite"/>
    </source>
</evidence>
<keyword evidence="2" id="KW-0812">Transmembrane</keyword>
<feature type="transmembrane region" description="Helical" evidence="2">
    <location>
        <begin position="175"/>
        <end position="196"/>
    </location>
</feature>
<proteinExistence type="predicted"/>
<accession>A0A9P8PPA2</accession>
<sequence>MIGESASLIKGLKTAGKLWSESAGNTDINCSNGLNGSPLLKITLMSFKSWKSWANGAALFLEIPVSVSSEVVVVVVLLALAASNFFLMAAAALRLASLMSSFGCSSSVAVALVSSSFATSSILVLFPALASSSASFCLKVCVFILAKSELVKFTEPTLFPLVSNSKSARTLSLGFWYLLLLASLWSSLAFLVVKILDSWAPSSLSSSSTDSRFSFPSVVR</sequence>
<evidence type="ECO:0000256" key="2">
    <source>
        <dbReference type="SAM" id="Phobius"/>
    </source>
</evidence>
<comment type="caution">
    <text evidence="3">The sequence shown here is derived from an EMBL/GenBank/DDBJ whole genome shotgun (WGS) entry which is preliminary data.</text>
</comment>
<dbReference type="Proteomes" id="UP000774326">
    <property type="component" value="Unassembled WGS sequence"/>
</dbReference>
<evidence type="ECO:0000313" key="3">
    <source>
        <dbReference type="EMBL" id="KAH3675788.1"/>
    </source>
</evidence>
<keyword evidence="2" id="KW-0472">Membrane</keyword>